<dbReference type="InterPro" id="IPR052018">
    <property type="entry name" value="PHP_domain"/>
</dbReference>
<evidence type="ECO:0000313" key="1">
    <source>
        <dbReference type="EMBL" id="GLX67166.1"/>
    </source>
</evidence>
<evidence type="ECO:0000313" key="2">
    <source>
        <dbReference type="Proteomes" id="UP001157114"/>
    </source>
</evidence>
<reference evidence="1 2" key="1">
    <citation type="submission" date="2023-03" db="EMBL/GenBank/DDBJ databases">
        <title>Draft genome sequence of the bacteria which degrade cell wall of Tricholomamatutake.</title>
        <authorList>
            <person name="Konishi Y."/>
            <person name="Fukuta Y."/>
            <person name="Shirasaka N."/>
        </authorList>
    </citation>
    <scope>NUCLEOTIDE SEQUENCE [LARGE SCALE GENOMIC DNA]</scope>
    <source>
        <strain evidence="2">mu1</strain>
    </source>
</reference>
<keyword evidence="2" id="KW-1185">Reference proteome</keyword>
<protein>
    <submittedName>
        <fullName evidence="1">Phosphotransferase</fullName>
    </submittedName>
</protein>
<gene>
    <name evidence="1" type="ORF">MU1_15110</name>
</gene>
<dbReference type="RefSeq" id="WP_284237906.1">
    <property type="nucleotide sequence ID" value="NZ_BSSQ01000006.1"/>
</dbReference>
<dbReference type="Proteomes" id="UP001157114">
    <property type="component" value="Unassembled WGS sequence"/>
</dbReference>
<dbReference type="PANTHER" id="PTHR42924">
    <property type="entry name" value="EXONUCLEASE"/>
    <property type="match status" value="1"/>
</dbReference>
<dbReference type="PANTHER" id="PTHR42924:SF3">
    <property type="entry name" value="POLYMERASE_HISTIDINOL PHOSPHATASE N-TERMINAL DOMAIN-CONTAINING PROTEIN"/>
    <property type="match status" value="1"/>
</dbReference>
<proteinExistence type="predicted"/>
<dbReference type="SUPFAM" id="SSF89550">
    <property type="entry name" value="PHP domain-like"/>
    <property type="match status" value="1"/>
</dbReference>
<dbReference type="Gene3D" id="3.20.20.140">
    <property type="entry name" value="Metal-dependent hydrolases"/>
    <property type="match status" value="1"/>
</dbReference>
<comment type="caution">
    <text evidence="1">The sequence shown here is derived from an EMBL/GenBank/DDBJ whole genome shotgun (WGS) entry which is preliminary data.</text>
</comment>
<accession>A0ABQ6GCY4</accession>
<organism evidence="1 2">
    <name type="scientific">Paenibacillus glycanilyticus</name>
    <dbReference type="NCBI Taxonomy" id="126569"/>
    <lineage>
        <taxon>Bacteria</taxon>
        <taxon>Bacillati</taxon>
        <taxon>Bacillota</taxon>
        <taxon>Bacilli</taxon>
        <taxon>Bacillales</taxon>
        <taxon>Paenibacillaceae</taxon>
        <taxon>Paenibacillus</taxon>
    </lineage>
</organism>
<name>A0ABQ6GCY4_9BACL</name>
<dbReference type="InterPro" id="IPR016195">
    <property type="entry name" value="Pol/histidinol_Pase-like"/>
</dbReference>
<dbReference type="EMBL" id="BSSQ01000006">
    <property type="protein sequence ID" value="GLX67166.1"/>
    <property type="molecule type" value="Genomic_DNA"/>
</dbReference>
<sequence length="319" mass="36411">MTASVYLNGSKRKYKGNIHTHSTRSDGQYEPETVIQAYKDKGYDFMCLSDHEIYWKSDAYNEEDYILLSGYEMACEMSWRETGQQYHIHGLLDESLGASVPFGHDEEHAKPDYEDLATIQALIDEMRAKGNLVIMNHPTWSRNKPEDLLALRHYSAIEIYNHQSELDEAVGYGVRHWDYLLSHGRKVFGIAADDAHGGELDSAISEFFGGWINVEAEDFSQQGIINAMKEGRYYSSNGPEIHDLRVEDGYLKIECSPVKFIKFITHPFNGRTLYNKDAAPVQSGQFLLDSEMMYVRVECVDYEGNVAWSNPVFPAEMKG</sequence>